<name>A0A559TF57_9HYPH</name>
<dbReference type="AlphaFoldDB" id="A0A559TF57"/>
<reference evidence="1 2" key="1">
    <citation type="submission" date="2019-06" db="EMBL/GenBank/DDBJ databases">
        <title>Pac Bio to generate improved reference genome sequences for organisms with transposon mutant libraries (support for FEBA project).</title>
        <authorList>
            <person name="Blow M."/>
        </authorList>
    </citation>
    <scope>NUCLEOTIDE SEQUENCE [LARGE SCALE GENOMIC DNA]</scope>
    <source>
        <strain evidence="1 2">USDA 1844</strain>
    </source>
</reference>
<dbReference type="EMBL" id="VISO01000002">
    <property type="protein sequence ID" value="TVZ73242.1"/>
    <property type="molecule type" value="Genomic_DNA"/>
</dbReference>
<protein>
    <submittedName>
        <fullName evidence="1">Uncharacterized protein</fullName>
    </submittedName>
</protein>
<dbReference type="RefSeq" id="WP_022716265.1">
    <property type="nucleotide sequence ID" value="NZ_ATTQ01000009.1"/>
</dbReference>
<proteinExistence type="predicted"/>
<evidence type="ECO:0000313" key="2">
    <source>
        <dbReference type="Proteomes" id="UP000319824"/>
    </source>
</evidence>
<comment type="caution">
    <text evidence="1">The sequence shown here is derived from an EMBL/GenBank/DDBJ whole genome shotgun (WGS) entry which is preliminary data.</text>
</comment>
<dbReference type="Proteomes" id="UP000319824">
    <property type="component" value="Unassembled WGS sequence"/>
</dbReference>
<accession>A0A559TF57</accession>
<sequence length="304" mass="34400">MTRSTNSLVVAPDDAHVEAIQAWQGEDGKCRVLYHFSDQDMTINEAAIYEIDSERLPSFELLHAFNEFPLSLYVASPQDYFVLDAAGAVHECHNSAWTSNKFADSMMLRVWGLGRRNVFLFGTEGNAYRYDGARWTHFDMPTEQRLNDMHGLSADRIYAVGDLGAMARFDGSRWHTVDAGVENELRAVSVGSDGAIYVGGAEGTCFRLQDEERYDFDVPDSMFQTICEFQGKRYWGDDETGVFKQERTRLRLSKDLDFAYYMTASRKKMAVTSGPQVAFFDGKAWTAVELRHSSDGWGFVTVEI</sequence>
<organism evidence="1 2">
    <name type="scientific">Rhizobium mongolense USDA 1844</name>
    <dbReference type="NCBI Taxonomy" id="1079460"/>
    <lineage>
        <taxon>Bacteria</taxon>
        <taxon>Pseudomonadati</taxon>
        <taxon>Pseudomonadota</taxon>
        <taxon>Alphaproteobacteria</taxon>
        <taxon>Hyphomicrobiales</taxon>
        <taxon>Rhizobiaceae</taxon>
        <taxon>Rhizobium/Agrobacterium group</taxon>
        <taxon>Rhizobium</taxon>
    </lineage>
</organism>
<evidence type="ECO:0000313" key="1">
    <source>
        <dbReference type="EMBL" id="TVZ73242.1"/>
    </source>
</evidence>
<gene>
    <name evidence="1" type="ORF">BCL32_1460</name>
</gene>